<dbReference type="AlphaFoldDB" id="A0A1L9RVP6"/>
<dbReference type="RefSeq" id="XP_040692675.1">
    <property type="nucleotide sequence ID" value="XM_040834146.1"/>
</dbReference>
<dbReference type="Proteomes" id="UP000184383">
    <property type="component" value="Unassembled WGS sequence"/>
</dbReference>
<protein>
    <submittedName>
        <fullName evidence="2">Uncharacterized protein</fullName>
    </submittedName>
</protein>
<dbReference type="EMBL" id="KV878210">
    <property type="protein sequence ID" value="OJJ38999.1"/>
    <property type="molecule type" value="Genomic_DNA"/>
</dbReference>
<keyword evidence="1" id="KW-0812">Transmembrane</keyword>
<organism evidence="2 3">
    <name type="scientific">Aspergillus wentii DTO 134E9</name>
    <dbReference type="NCBI Taxonomy" id="1073089"/>
    <lineage>
        <taxon>Eukaryota</taxon>
        <taxon>Fungi</taxon>
        <taxon>Dikarya</taxon>
        <taxon>Ascomycota</taxon>
        <taxon>Pezizomycotina</taxon>
        <taxon>Eurotiomycetes</taxon>
        <taxon>Eurotiomycetidae</taxon>
        <taxon>Eurotiales</taxon>
        <taxon>Aspergillaceae</taxon>
        <taxon>Aspergillus</taxon>
        <taxon>Aspergillus subgen. Cremei</taxon>
    </lineage>
</organism>
<reference evidence="3" key="1">
    <citation type="journal article" date="2017" name="Genome Biol.">
        <title>Comparative genomics reveals high biological diversity and specific adaptations in the industrially and medically important fungal genus Aspergillus.</title>
        <authorList>
            <person name="de Vries R.P."/>
            <person name="Riley R."/>
            <person name="Wiebenga A."/>
            <person name="Aguilar-Osorio G."/>
            <person name="Amillis S."/>
            <person name="Uchima C.A."/>
            <person name="Anderluh G."/>
            <person name="Asadollahi M."/>
            <person name="Askin M."/>
            <person name="Barry K."/>
            <person name="Battaglia E."/>
            <person name="Bayram O."/>
            <person name="Benocci T."/>
            <person name="Braus-Stromeyer S.A."/>
            <person name="Caldana C."/>
            <person name="Canovas D."/>
            <person name="Cerqueira G.C."/>
            <person name="Chen F."/>
            <person name="Chen W."/>
            <person name="Choi C."/>
            <person name="Clum A."/>
            <person name="Dos Santos R.A."/>
            <person name="Damasio A.R."/>
            <person name="Diallinas G."/>
            <person name="Emri T."/>
            <person name="Fekete E."/>
            <person name="Flipphi M."/>
            <person name="Freyberg S."/>
            <person name="Gallo A."/>
            <person name="Gournas C."/>
            <person name="Habgood R."/>
            <person name="Hainaut M."/>
            <person name="Harispe M.L."/>
            <person name="Henrissat B."/>
            <person name="Hilden K.S."/>
            <person name="Hope R."/>
            <person name="Hossain A."/>
            <person name="Karabika E."/>
            <person name="Karaffa L."/>
            <person name="Karanyi Z."/>
            <person name="Krasevec N."/>
            <person name="Kuo A."/>
            <person name="Kusch H."/>
            <person name="LaButti K."/>
            <person name="Lagendijk E.L."/>
            <person name="Lapidus A."/>
            <person name="Levasseur A."/>
            <person name="Lindquist E."/>
            <person name="Lipzen A."/>
            <person name="Logrieco A.F."/>
            <person name="MacCabe A."/>
            <person name="Maekelae M.R."/>
            <person name="Malavazi I."/>
            <person name="Melin P."/>
            <person name="Meyer V."/>
            <person name="Mielnichuk N."/>
            <person name="Miskei M."/>
            <person name="Molnar A.P."/>
            <person name="Mule G."/>
            <person name="Ngan C.Y."/>
            <person name="Orejas M."/>
            <person name="Orosz E."/>
            <person name="Ouedraogo J.P."/>
            <person name="Overkamp K.M."/>
            <person name="Park H.-S."/>
            <person name="Perrone G."/>
            <person name="Piumi F."/>
            <person name="Punt P.J."/>
            <person name="Ram A.F."/>
            <person name="Ramon A."/>
            <person name="Rauscher S."/>
            <person name="Record E."/>
            <person name="Riano-Pachon D.M."/>
            <person name="Robert V."/>
            <person name="Roehrig J."/>
            <person name="Ruller R."/>
            <person name="Salamov A."/>
            <person name="Salih N.S."/>
            <person name="Samson R.A."/>
            <person name="Sandor E."/>
            <person name="Sanguinetti M."/>
            <person name="Schuetze T."/>
            <person name="Sepcic K."/>
            <person name="Shelest E."/>
            <person name="Sherlock G."/>
            <person name="Sophianopoulou V."/>
            <person name="Squina F.M."/>
            <person name="Sun H."/>
            <person name="Susca A."/>
            <person name="Todd R.B."/>
            <person name="Tsang A."/>
            <person name="Unkles S.E."/>
            <person name="van de Wiele N."/>
            <person name="van Rossen-Uffink D."/>
            <person name="Oliveira J.V."/>
            <person name="Vesth T.C."/>
            <person name="Visser J."/>
            <person name="Yu J.-H."/>
            <person name="Zhou M."/>
            <person name="Andersen M.R."/>
            <person name="Archer D.B."/>
            <person name="Baker S.E."/>
            <person name="Benoit I."/>
            <person name="Brakhage A.A."/>
            <person name="Braus G.H."/>
            <person name="Fischer R."/>
            <person name="Frisvad J.C."/>
            <person name="Goldman G.H."/>
            <person name="Houbraken J."/>
            <person name="Oakley B."/>
            <person name="Pocsi I."/>
            <person name="Scazzocchio C."/>
            <person name="Seiboth B."/>
            <person name="vanKuyk P.A."/>
            <person name="Wortman J."/>
            <person name="Dyer P.S."/>
            <person name="Grigoriev I.V."/>
        </authorList>
    </citation>
    <scope>NUCLEOTIDE SEQUENCE [LARGE SCALE GENOMIC DNA]</scope>
    <source>
        <strain evidence="3">DTO 134E9</strain>
    </source>
</reference>
<name>A0A1L9RVP6_ASPWE</name>
<keyword evidence="3" id="KW-1185">Reference proteome</keyword>
<keyword evidence="1" id="KW-0472">Membrane</keyword>
<keyword evidence="1" id="KW-1133">Transmembrane helix</keyword>
<proteinExistence type="predicted"/>
<evidence type="ECO:0000313" key="3">
    <source>
        <dbReference type="Proteomes" id="UP000184383"/>
    </source>
</evidence>
<accession>A0A1L9RVP6</accession>
<feature type="transmembrane region" description="Helical" evidence="1">
    <location>
        <begin position="27"/>
        <end position="49"/>
    </location>
</feature>
<gene>
    <name evidence="2" type="ORF">ASPWEDRAFT_350776</name>
</gene>
<dbReference type="GeneID" id="63749994"/>
<evidence type="ECO:0000313" key="2">
    <source>
        <dbReference type="EMBL" id="OJJ38999.1"/>
    </source>
</evidence>
<evidence type="ECO:0000256" key="1">
    <source>
        <dbReference type="SAM" id="Phobius"/>
    </source>
</evidence>
<sequence>MDRIDVLRCPPPAETKLTQTSLFSSHCFFPFFFSPPLLFFSSFFLSFSLPLHLLLPFHPSPSSFPSVPLLPSLFSLSSFSSSTPFSLPRQSPSVFFSTVSPLRPPLCPSYLSPHTHHGPPSASFPPPFYSFVRGKSFVRSLLVFFICPWALPSGLS</sequence>
<dbReference type="VEuPathDB" id="FungiDB:ASPWEDRAFT_350776"/>